<dbReference type="InterPro" id="IPR003848">
    <property type="entry name" value="DUF218"/>
</dbReference>
<dbReference type="CDD" id="cd06259">
    <property type="entry name" value="YdcF-like"/>
    <property type="match status" value="1"/>
</dbReference>
<dbReference type="InterPro" id="IPR014729">
    <property type="entry name" value="Rossmann-like_a/b/a_fold"/>
</dbReference>
<dbReference type="PANTHER" id="PTHR30336">
    <property type="entry name" value="INNER MEMBRANE PROTEIN, PROBABLE PERMEASE"/>
    <property type="match status" value="1"/>
</dbReference>
<evidence type="ECO:0000313" key="3">
    <source>
        <dbReference type="EMBL" id="MFC5770377.1"/>
    </source>
</evidence>
<keyword evidence="1" id="KW-0812">Transmembrane</keyword>
<reference evidence="4" key="1">
    <citation type="journal article" date="2019" name="Int. J. Syst. Evol. Microbiol.">
        <title>The Global Catalogue of Microorganisms (GCM) 10K type strain sequencing project: providing services to taxonomists for standard genome sequencing and annotation.</title>
        <authorList>
            <consortium name="The Broad Institute Genomics Platform"/>
            <consortium name="The Broad Institute Genome Sequencing Center for Infectious Disease"/>
            <person name="Wu L."/>
            <person name="Ma J."/>
        </authorList>
    </citation>
    <scope>NUCLEOTIDE SEQUENCE [LARGE SCALE GENOMIC DNA]</scope>
    <source>
        <strain evidence="4">SHR3</strain>
    </source>
</reference>
<feature type="domain" description="DUF218" evidence="2">
    <location>
        <begin position="86"/>
        <end position="249"/>
    </location>
</feature>
<evidence type="ECO:0000259" key="2">
    <source>
        <dbReference type="Pfam" id="PF02698"/>
    </source>
</evidence>
<evidence type="ECO:0000256" key="1">
    <source>
        <dbReference type="SAM" id="Phobius"/>
    </source>
</evidence>
<proteinExistence type="predicted"/>
<dbReference type="InterPro" id="IPR051599">
    <property type="entry name" value="Cell_Envelope_Assoc"/>
</dbReference>
<dbReference type="Pfam" id="PF02698">
    <property type="entry name" value="DUF218"/>
    <property type="match status" value="1"/>
</dbReference>
<feature type="transmembrane region" description="Helical" evidence="1">
    <location>
        <begin position="49"/>
        <end position="69"/>
    </location>
</feature>
<comment type="caution">
    <text evidence="3">The sequence shown here is derived from an EMBL/GenBank/DDBJ whole genome shotgun (WGS) entry which is preliminary data.</text>
</comment>
<keyword evidence="1" id="KW-0472">Membrane</keyword>
<feature type="transmembrane region" description="Helical" evidence="1">
    <location>
        <begin position="15"/>
        <end position="37"/>
    </location>
</feature>
<dbReference type="Proteomes" id="UP001595974">
    <property type="component" value="Unassembled WGS sequence"/>
</dbReference>
<gene>
    <name evidence="3" type="ORF">ACFPTN_13420</name>
</gene>
<sequence length="257" mass="27888">MPFDTSLLLFWLKKLVALVVLPPLMPLLLVAAGLLLLRRRRRLGLGLAWLGVALQLLLVFPPAVGLLLAPLEAQPVLQPAAARGAQAIVILGAGKRDHAPEFGGETVNRLALERLRYGARLARESGLPVLVSGGAPTGEQPEAVLMRQSLIEDFGVTPRWVEAGSRDTRDNARLSALQLKEAGVHRVLLVTHAAHMPRARAEFAAQGLDVVPAPTAWLGSHESQDHRLALLPSQNTAYAGWYALHEWLGLIAYRLSR</sequence>
<organism evidence="3 4">
    <name type="scientific">Thauera sinica</name>
    <dbReference type="NCBI Taxonomy" id="2665146"/>
    <lineage>
        <taxon>Bacteria</taxon>
        <taxon>Pseudomonadati</taxon>
        <taxon>Pseudomonadota</taxon>
        <taxon>Betaproteobacteria</taxon>
        <taxon>Rhodocyclales</taxon>
        <taxon>Zoogloeaceae</taxon>
        <taxon>Thauera</taxon>
    </lineage>
</organism>
<dbReference type="Gene3D" id="3.40.50.620">
    <property type="entry name" value="HUPs"/>
    <property type="match status" value="1"/>
</dbReference>
<dbReference type="RefSeq" id="WP_096449869.1">
    <property type="nucleotide sequence ID" value="NZ_JBHSOG010000049.1"/>
</dbReference>
<evidence type="ECO:0000313" key="4">
    <source>
        <dbReference type="Proteomes" id="UP001595974"/>
    </source>
</evidence>
<dbReference type="EMBL" id="JBHSOG010000049">
    <property type="protein sequence ID" value="MFC5770377.1"/>
    <property type="molecule type" value="Genomic_DNA"/>
</dbReference>
<dbReference type="PANTHER" id="PTHR30336:SF4">
    <property type="entry name" value="ENVELOPE BIOGENESIS FACTOR ELYC"/>
    <property type="match status" value="1"/>
</dbReference>
<accession>A0ABW1ASU4</accession>
<keyword evidence="4" id="KW-1185">Reference proteome</keyword>
<protein>
    <submittedName>
        <fullName evidence="3">YdcF family protein</fullName>
    </submittedName>
</protein>
<keyword evidence="1" id="KW-1133">Transmembrane helix</keyword>
<name>A0ABW1ASU4_9RHOO</name>